<evidence type="ECO:0000313" key="5">
    <source>
        <dbReference type="EMBL" id="TSD14606.1"/>
    </source>
</evidence>
<proteinExistence type="predicted"/>
<dbReference type="InterPro" id="IPR050832">
    <property type="entry name" value="Bact_Acetyltransf"/>
</dbReference>
<dbReference type="PANTHER" id="PTHR43877:SF2">
    <property type="entry name" value="AMINOALKYLPHOSPHONATE N-ACETYLTRANSFERASE-RELATED"/>
    <property type="match status" value="1"/>
</dbReference>
<reference evidence="5 6" key="1">
    <citation type="submission" date="2018-06" db="EMBL/GenBank/DDBJ databases">
        <title>Natronomonas sp. F16-60 a new haloarchaeon isolated from a solar saltern of Isla Cristina, Huelva, Spain.</title>
        <authorList>
            <person name="Duran-Viseras A."/>
            <person name="Sanchez-Porro C."/>
            <person name="Ventosa A."/>
        </authorList>
    </citation>
    <scope>NUCLEOTIDE SEQUENCE [LARGE SCALE GENOMIC DNA]</scope>
    <source>
        <strain evidence="5 6">F16-60</strain>
    </source>
</reference>
<dbReference type="InterPro" id="IPR000182">
    <property type="entry name" value="GNAT_dom"/>
</dbReference>
<evidence type="ECO:0000259" key="4">
    <source>
        <dbReference type="PROSITE" id="PS51186"/>
    </source>
</evidence>
<gene>
    <name evidence="5" type="ORF">DP107_06365</name>
</gene>
<protein>
    <submittedName>
        <fullName evidence="5">N-acetyltransferase</fullName>
    </submittedName>
</protein>
<evidence type="ECO:0000256" key="3">
    <source>
        <dbReference type="SAM" id="MobiDB-lite"/>
    </source>
</evidence>
<dbReference type="EMBL" id="QMDX01000003">
    <property type="protein sequence ID" value="TSD14606.1"/>
    <property type="molecule type" value="Genomic_DNA"/>
</dbReference>
<dbReference type="InterPro" id="IPR016181">
    <property type="entry name" value="Acyl_CoA_acyltransferase"/>
</dbReference>
<dbReference type="InParanoid" id="A0A554NB34"/>
<dbReference type="RefSeq" id="WP_144261322.1">
    <property type="nucleotide sequence ID" value="NZ_QMDX01000003.1"/>
</dbReference>
<dbReference type="Pfam" id="PF00583">
    <property type="entry name" value="Acetyltransf_1"/>
    <property type="match status" value="1"/>
</dbReference>
<dbReference type="AlphaFoldDB" id="A0A554NB34"/>
<evidence type="ECO:0000313" key="6">
    <source>
        <dbReference type="Proteomes" id="UP000319894"/>
    </source>
</evidence>
<accession>A0A554NB34</accession>
<dbReference type="Proteomes" id="UP000319894">
    <property type="component" value="Unassembled WGS sequence"/>
</dbReference>
<evidence type="ECO:0000256" key="2">
    <source>
        <dbReference type="ARBA" id="ARBA00023315"/>
    </source>
</evidence>
<comment type="caution">
    <text evidence="5">The sequence shown here is derived from an EMBL/GenBank/DDBJ whole genome shotgun (WGS) entry which is preliminary data.</text>
</comment>
<organism evidence="5 6">
    <name type="scientific">Haloglomus irregulare</name>
    <dbReference type="NCBI Taxonomy" id="2234134"/>
    <lineage>
        <taxon>Archaea</taxon>
        <taxon>Methanobacteriati</taxon>
        <taxon>Methanobacteriota</taxon>
        <taxon>Stenosarchaea group</taxon>
        <taxon>Halobacteria</taxon>
        <taxon>Halobacteriales</taxon>
        <taxon>Natronomonadaceae</taxon>
        <taxon>Haloglomus</taxon>
    </lineage>
</organism>
<dbReference type="OrthoDB" id="125295at2157"/>
<evidence type="ECO:0000256" key="1">
    <source>
        <dbReference type="ARBA" id="ARBA00022679"/>
    </source>
</evidence>
<feature type="region of interest" description="Disordered" evidence="3">
    <location>
        <begin position="25"/>
        <end position="44"/>
    </location>
</feature>
<dbReference type="CDD" id="cd04301">
    <property type="entry name" value="NAT_SF"/>
    <property type="match status" value="1"/>
</dbReference>
<dbReference type="GO" id="GO:0016747">
    <property type="term" value="F:acyltransferase activity, transferring groups other than amino-acyl groups"/>
    <property type="evidence" value="ECO:0007669"/>
    <property type="project" value="InterPro"/>
</dbReference>
<keyword evidence="2" id="KW-0012">Acyltransferase</keyword>
<name>A0A554NB34_9EURY</name>
<dbReference type="SUPFAM" id="SSF55729">
    <property type="entry name" value="Acyl-CoA N-acyltransferases (Nat)"/>
    <property type="match status" value="1"/>
</dbReference>
<keyword evidence="1 5" id="KW-0808">Transferase</keyword>
<keyword evidence="6" id="KW-1185">Reference proteome</keyword>
<feature type="domain" description="N-acetyltransferase" evidence="4">
    <location>
        <begin position="3"/>
        <end position="171"/>
    </location>
</feature>
<dbReference type="PROSITE" id="PS51186">
    <property type="entry name" value="GNAT"/>
    <property type="match status" value="1"/>
</dbReference>
<sequence length="179" mass="19288">MSVTLRRFDPSRDDPTALRALHERALRDAGTDPGDVPGTEDLGRVPGTYLDGGEFLVGYEGDDLVAMGGFRPVADLPAGGHEGFDDGVDPERAVELFRIAVAPGAQGRGLGSRVLAELESRAAAADYDRVVLTTAARQRAGLALYRSRAYEEVGRLRDGGYELVRFRKRLGESGGRESR</sequence>
<dbReference type="Gene3D" id="3.40.630.30">
    <property type="match status" value="1"/>
</dbReference>
<dbReference type="PANTHER" id="PTHR43877">
    <property type="entry name" value="AMINOALKYLPHOSPHONATE N-ACETYLTRANSFERASE-RELATED-RELATED"/>
    <property type="match status" value="1"/>
</dbReference>